<feature type="compositionally biased region" description="Low complexity" evidence="1">
    <location>
        <begin position="40"/>
        <end position="50"/>
    </location>
</feature>
<feature type="compositionally biased region" description="Basic and acidic residues" evidence="1">
    <location>
        <begin position="52"/>
        <end position="66"/>
    </location>
</feature>
<sequence>DDPTTLYGCPRPGRAPFRHPGPRVGRSGAQGGGAHRLGPHDAAGPPAGRGAPDGRARGRGDPRADAAGRASAGGARAGPVRQHQRVGGPHPQPLARGEPLRARRLALRQLLLGAARPGRHPRRPTGRAARRRAAEPPAALRHLAGQRVAPGGRAGHRPGLDAPPGGRRPPAAPQQRPHHPPGHGRRPRRQPVPAGRRVPVQQPARLLGRPGRLLRPLGRRGADGGGLRGEHRRAHGFPLPPVPLPAPPDELRRVVARGHARGAAQRVPRVAGPGRARSPALPPPRLARRRAPRGHRRLPPGRHAEPAARLL</sequence>
<feature type="compositionally biased region" description="Low complexity" evidence="1">
    <location>
        <begin position="203"/>
        <end position="216"/>
    </location>
</feature>
<proteinExistence type="predicted"/>
<feature type="region of interest" description="Disordered" evidence="1">
    <location>
        <begin position="258"/>
        <end position="311"/>
    </location>
</feature>
<feature type="region of interest" description="Disordered" evidence="1">
    <location>
        <begin position="1"/>
        <end position="246"/>
    </location>
</feature>
<feature type="compositionally biased region" description="Basic and acidic residues" evidence="1">
    <location>
        <begin position="302"/>
        <end position="311"/>
    </location>
</feature>
<accession>A0A6J4KD74</accession>
<organism evidence="2">
    <name type="scientific">uncultured Gemmatimonadota bacterium</name>
    <dbReference type="NCBI Taxonomy" id="203437"/>
    <lineage>
        <taxon>Bacteria</taxon>
        <taxon>Pseudomonadati</taxon>
        <taxon>Gemmatimonadota</taxon>
        <taxon>environmental samples</taxon>
    </lineage>
</organism>
<feature type="compositionally biased region" description="Low complexity" evidence="1">
    <location>
        <begin position="67"/>
        <end position="79"/>
    </location>
</feature>
<gene>
    <name evidence="2" type="ORF">AVDCRST_MAG68-498</name>
</gene>
<feature type="compositionally biased region" description="Low complexity" evidence="1">
    <location>
        <begin position="107"/>
        <end position="116"/>
    </location>
</feature>
<dbReference type="EMBL" id="CADCTW010000030">
    <property type="protein sequence ID" value="CAA9301639.1"/>
    <property type="molecule type" value="Genomic_DNA"/>
</dbReference>
<evidence type="ECO:0000313" key="2">
    <source>
        <dbReference type="EMBL" id="CAA9301639.1"/>
    </source>
</evidence>
<name>A0A6J4KD74_9BACT</name>
<feature type="compositionally biased region" description="Basic residues" evidence="1">
    <location>
        <begin position="176"/>
        <end position="189"/>
    </location>
</feature>
<dbReference type="AlphaFoldDB" id="A0A6J4KD74"/>
<feature type="non-terminal residue" evidence="2">
    <location>
        <position position="1"/>
    </location>
</feature>
<feature type="non-terminal residue" evidence="2">
    <location>
        <position position="311"/>
    </location>
</feature>
<evidence type="ECO:0000256" key="1">
    <source>
        <dbReference type="SAM" id="MobiDB-lite"/>
    </source>
</evidence>
<feature type="compositionally biased region" description="Basic residues" evidence="1">
    <location>
        <begin position="117"/>
        <end position="131"/>
    </location>
</feature>
<protein>
    <submittedName>
        <fullName evidence="2">Uncharacterized protein</fullName>
    </submittedName>
</protein>
<feature type="compositionally biased region" description="Basic residues" evidence="1">
    <location>
        <begin position="286"/>
        <end position="300"/>
    </location>
</feature>
<reference evidence="2" key="1">
    <citation type="submission" date="2020-02" db="EMBL/GenBank/DDBJ databases">
        <authorList>
            <person name="Meier V. D."/>
        </authorList>
    </citation>
    <scope>NUCLEOTIDE SEQUENCE</scope>
    <source>
        <strain evidence="2">AVDCRST_MAG68</strain>
    </source>
</reference>
<feature type="compositionally biased region" description="Low complexity" evidence="1">
    <location>
        <begin position="261"/>
        <end position="279"/>
    </location>
</feature>